<organism evidence="1 2">
    <name type="scientific">Aromia moschata</name>
    <dbReference type="NCBI Taxonomy" id="1265417"/>
    <lineage>
        <taxon>Eukaryota</taxon>
        <taxon>Metazoa</taxon>
        <taxon>Ecdysozoa</taxon>
        <taxon>Arthropoda</taxon>
        <taxon>Hexapoda</taxon>
        <taxon>Insecta</taxon>
        <taxon>Pterygota</taxon>
        <taxon>Neoptera</taxon>
        <taxon>Endopterygota</taxon>
        <taxon>Coleoptera</taxon>
        <taxon>Polyphaga</taxon>
        <taxon>Cucujiformia</taxon>
        <taxon>Chrysomeloidea</taxon>
        <taxon>Cerambycidae</taxon>
        <taxon>Cerambycinae</taxon>
        <taxon>Callichromatini</taxon>
        <taxon>Aromia</taxon>
    </lineage>
</organism>
<sequence length="59" mass="6744">MRSRISHKLTDSAAIQRRSIGVNDWPRVRGVYVVGVGITLIIKYDTCKRLENLPFAENE</sequence>
<keyword evidence="2" id="KW-1185">Reference proteome</keyword>
<accession>A0AAV8ZFX2</accession>
<dbReference type="Proteomes" id="UP001162162">
    <property type="component" value="Unassembled WGS sequence"/>
</dbReference>
<protein>
    <submittedName>
        <fullName evidence="1">Uncharacterized protein</fullName>
    </submittedName>
</protein>
<evidence type="ECO:0000313" key="2">
    <source>
        <dbReference type="Proteomes" id="UP001162162"/>
    </source>
</evidence>
<comment type="caution">
    <text evidence="1">The sequence shown here is derived from an EMBL/GenBank/DDBJ whole genome shotgun (WGS) entry which is preliminary data.</text>
</comment>
<reference evidence="1" key="1">
    <citation type="journal article" date="2023" name="Insect Mol. Biol.">
        <title>Genome sequencing provides insights into the evolution of gene families encoding plant cell wall-degrading enzymes in longhorned beetles.</title>
        <authorList>
            <person name="Shin N.R."/>
            <person name="Okamura Y."/>
            <person name="Kirsch R."/>
            <person name="Pauchet Y."/>
        </authorList>
    </citation>
    <scope>NUCLEOTIDE SEQUENCE</scope>
    <source>
        <strain evidence="1">AMC_N1</strain>
    </source>
</reference>
<evidence type="ECO:0000313" key="1">
    <source>
        <dbReference type="EMBL" id="KAJ8963316.1"/>
    </source>
</evidence>
<dbReference type="EMBL" id="JAPWTK010000001">
    <property type="protein sequence ID" value="KAJ8963316.1"/>
    <property type="molecule type" value="Genomic_DNA"/>
</dbReference>
<name>A0AAV8ZFX2_9CUCU</name>
<gene>
    <name evidence="1" type="ORF">NQ318_018785</name>
</gene>
<proteinExistence type="predicted"/>
<dbReference type="AlphaFoldDB" id="A0AAV8ZFX2"/>